<dbReference type="OrthoDB" id="9402762at2759"/>
<evidence type="ECO:0000256" key="1">
    <source>
        <dbReference type="SAM" id="MobiDB-lite"/>
    </source>
</evidence>
<protein>
    <submittedName>
        <fullName evidence="2">Uncharacterized protein</fullName>
    </submittedName>
</protein>
<feature type="compositionally biased region" description="Basic and acidic residues" evidence="1">
    <location>
        <begin position="91"/>
        <end position="108"/>
    </location>
</feature>
<name>A0A0C9WYI3_9AGAR</name>
<proteinExistence type="predicted"/>
<dbReference type="Proteomes" id="UP000054477">
    <property type="component" value="Unassembled WGS sequence"/>
</dbReference>
<reference evidence="2 3" key="1">
    <citation type="submission" date="2014-04" db="EMBL/GenBank/DDBJ databases">
        <authorList>
            <consortium name="DOE Joint Genome Institute"/>
            <person name="Kuo A."/>
            <person name="Kohler A."/>
            <person name="Nagy L.G."/>
            <person name="Floudas D."/>
            <person name="Copeland A."/>
            <person name="Barry K.W."/>
            <person name="Cichocki N."/>
            <person name="Veneault-Fourrey C."/>
            <person name="LaButti K."/>
            <person name="Lindquist E.A."/>
            <person name="Lipzen A."/>
            <person name="Lundell T."/>
            <person name="Morin E."/>
            <person name="Murat C."/>
            <person name="Sun H."/>
            <person name="Tunlid A."/>
            <person name="Henrissat B."/>
            <person name="Grigoriev I.V."/>
            <person name="Hibbett D.S."/>
            <person name="Martin F."/>
            <person name="Nordberg H.P."/>
            <person name="Cantor M.N."/>
            <person name="Hua S.X."/>
        </authorList>
    </citation>
    <scope>NUCLEOTIDE SEQUENCE [LARGE SCALE GENOMIC DNA]</scope>
    <source>
        <strain evidence="2 3">LaAM-08-1</strain>
    </source>
</reference>
<evidence type="ECO:0000313" key="2">
    <source>
        <dbReference type="EMBL" id="KIJ97900.1"/>
    </source>
</evidence>
<gene>
    <name evidence="2" type="ORF">K443DRAFT_133682</name>
</gene>
<sequence length="108" mass="11344">MTSPPQNAVDGAPSLVGTNLDIEAEILQISTALSSGPDQPDDQALGAEDIKELLSQLNSADTLAQGVESKLDSVLENLDRLLTLFGTDDGVESRTDEGTKSENKSSKD</sequence>
<accession>A0A0C9WYI3</accession>
<dbReference type="EMBL" id="KN838681">
    <property type="protein sequence ID" value="KIJ97900.1"/>
    <property type="molecule type" value="Genomic_DNA"/>
</dbReference>
<dbReference type="AlphaFoldDB" id="A0A0C9WYI3"/>
<dbReference type="HOGENOM" id="CLU_2197378_0_0_1"/>
<feature type="region of interest" description="Disordered" evidence="1">
    <location>
        <begin position="85"/>
        <end position="108"/>
    </location>
</feature>
<reference evidence="3" key="2">
    <citation type="submission" date="2015-01" db="EMBL/GenBank/DDBJ databases">
        <title>Evolutionary Origins and Diversification of the Mycorrhizal Mutualists.</title>
        <authorList>
            <consortium name="DOE Joint Genome Institute"/>
            <consortium name="Mycorrhizal Genomics Consortium"/>
            <person name="Kohler A."/>
            <person name="Kuo A."/>
            <person name="Nagy L.G."/>
            <person name="Floudas D."/>
            <person name="Copeland A."/>
            <person name="Barry K.W."/>
            <person name="Cichocki N."/>
            <person name="Veneault-Fourrey C."/>
            <person name="LaButti K."/>
            <person name="Lindquist E.A."/>
            <person name="Lipzen A."/>
            <person name="Lundell T."/>
            <person name="Morin E."/>
            <person name="Murat C."/>
            <person name="Riley R."/>
            <person name="Ohm R."/>
            <person name="Sun H."/>
            <person name="Tunlid A."/>
            <person name="Henrissat B."/>
            <person name="Grigoriev I.V."/>
            <person name="Hibbett D.S."/>
            <person name="Martin F."/>
        </authorList>
    </citation>
    <scope>NUCLEOTIDE SEQUENCE [LARGE SCALE GENOMIC DNA]</scope>
    <source>
        <strain evidence="3">LaAM-08-1</strain>
    </source>
</reference>
<organism evidence="2 3">
    <name type="scientific">Laccaria amethystina LaAM-08-1</name>
    <dbReference type="NCBI Taxonomy" id="1095629"/>
    <lineage>
        <taxon>Eukaryota</taxon>
        <taxon>Fungi</taxon>
        <taxon>Dikarya</taxon>
        <taxon>Basidiomycota</taxon>
        <taxon>Agaricomycotina</taxon>
        <taxon>Agaricomycetes</taxon>
        <taxon>Agaricomycetidae</taxon>
        <taxon>Agaricales</taxon>
        <taxon>Agaricineae</taxon>
        <taxon>Hydnangiaceae</taxon>
        <taxon>Laccaria</taxon>
    </lineage>
</organism>
<keyword evidence="3" id="KW-1185">Reference proteome</keyword>
<evidence type="ECO:0000313" key="3">
    <source>
        <dbReference type="Proteomes" id="UP000054477"/>
    </source>
</evidence>